<feature type="domain" description="C2H2-type" evidence="3">
    <location>
        <begin position="10"/>
        <end position="38"/>
    </location>
</feature>
<organism evidence="4 5">
    <name type="scientific">Penicilliopsis zonata CBS 506.65</name>
    <dbReference type="NCBI Taxonomy" id="1073090"/>
    <lineage>
        <taxon>Eukaryota</taxon>
        <taxon>Fungi</taxon>
        <taxon>Dikarya</taxon>
        <taxon>Ascomycota</taxon>
        <taxon>Pezizomycotina</taxon>
        <taxon>Eurotiomycetes</taxon>
        <taxon>Eurotiomycetidae</taxon>
        <taxon>Eurotiales</taxon>
        <taxon>Aspergillaceae</taxon>
        <taxon>Penicilliopsis</taxon>
    </lineage>
</organism>
<evidence type="ECO:0000313" key="4">
    <source>
        <dbReference type="EMBL" id="OJJ42084.1"/>
    </source>
</evidence>
<protein>
    <recommendedName>
        <fullName evidence="3">C2H2-type domain-containing protein</fullName>
    </recommendedName>
</protein>
<proteinExistence type="predicted"/>
<dbReference type="GeneID" id="34610812"/>
<dbReference type="PROSITE" id="PS00028">
    <property type="entry name" value="ZINC_FINGER_C2H2_1"/>
    <property type="match status" value="1"/>
</dbReference>
<accession>A0A1L9S4L5</accession>
<sequence>MSNQTRPRTLPCALCTRMFAAPGDLNQHINAVHGGNHANETIRQQTSDPSPPQPILKTPNRWENSIQFVRESGTDTKPAPTAEKQIAKKEKQKKKQKGSGYQGHSSYRQSVPYTSWTMDMGQGNSWGLCDKDCGWCGHCMNFVDI</sequence>
<dbReference type="VEuPathDB" id="FungiDB:ASPZODRAFT_137503"/>
<keyword evidence="1" id="KW-0479">Metal-binding</keyword>
<dbReference type="EMBL" id="KV878370">
    <property type="protein sequence ID" value="OJJ42084.1"/>
    <property type="molecule type" value="Genomic_DNA"/>
</dbReference>
<dbReference type="OrthoDB" id="3799393at2759"/>
<dbReference type="GO" id="GO:0008270">
    <property type="term" value="F:zinc ion binding"/>
    <property type="evidence" value="ECO:0007669"/>
    <property type="project" value="UniProtKB-KW"/>
</dbReference>
<evidence type="ECO:0000256" key="1">
    <source>
        <dbReference type="PROSITE-ProRule" id="PRU00042"/>
    </source>
</evidence>
<keyword evidence="5" id="KW-1185">Reference proteome</keyword>
<gene>
    <name evidence="4" type="ORF">ASPZODRAFT_137503</name>
</gene>
<keyword evidence="1" id="KW-0862">Zinc</keyword>
<dbReference type="RefSeq" id="XP_022576594.1">
    <property type="nucleotide sequence ID" value="XM_022724347.1"/>
</dbReference>
<evidence type="ECO:0000313" key="5">
    <source>
        <dbReference type="Proteomes" id="UP000184188"/>
    </source>
</evidence>
<reference evidence="5" key="1">
    <citation type="journal article" date="2017" name="Genome Biol.">
        <title>Comparative genomics reveals high biological diversity and specific adaptations in the industrially and medically important fungal genus Aspergillus.</title>
        <authorList>
            <person name="de Vries R.P."/>
            <person name="Riley R."/>
            <person name="Wiebenga A."/>
            <person name="Aguilar-Osorio G."/>
            <person name="Amillis S."/>
            <person name="Uchima C.A."/>
            <person name="Anderluh G."/>
            <person name="Asadollahi M."/>
            <person name="Askin M."/>
            <person name="Barry K."/>
            <person name="Battaglia E."/>
            <person name="Bayram O."/>
            <person name="Benocci T."/>
            <person name="Braus-Stromeyer S.A."/>
            <person name="Caldana C."/>
            <person name="Canovas D."/>
            <person name="Cerqueira G.C."/>
            <person name="Chen F."/>
            <person name="Chen W."/>
            <person name="Choi C."/>
            <person name="Clum A."/>
            <person name="Dos Santos R.A."/>
            <person name="Damasio A.R."/>
            <person name="Diallinas G."/>
            <person name="Emri T."/>
            <person name="Fekete E."/>
            <person name="Flipphi M."/>
            <person name="Freyberg S."/>
            <person name="Gallo A."/>
            <person name="Gournas C."/>
            <person name="Habgood R."/>
            <person name="Hainaut M."/>
            <person name="Harispe M.L."/>
            <person name="Henrissat B."/>
            <person name="Hilden K.S."/>
            <person name="Hope R."/>
            <person name="Hossain A."/>
            <person name="Karabika E."/>
            <person name="Karaffa L."/>
            <person name="Karanyi Z."/>
            <person name="Krasevec N."/>
            <person name="Kuo A."/>
            <person name="Kusch H."/>
            <person name="LaButti K."/>
            <person name="Lagendijk E.L."/>
            <person name="Lapidus A."/>
            <person name="Levasseur A."/>
            <person name="Lindquist E."/>
            <person name="Lipzen A."/>
            <person name="Logrieco A.F."/>
            <person name="MacCabe A."/>
            <person name="Maekelae M.R."/>
            <person name="Malavazi I."/>
            <person name="Melin P."/>
            <person name="Meyer V."/>
            <person name="Mielnichuk N."/>
            <person name="Miskei M."/>
            <person name="Molnar A.P."/>
            <person name="Mule G."/>
            <person name="Ngan C.Y."/>
            <person name="Orejas M."/>
            <person name="Orosz E."/>
            <person name="Ouedraogo J.P."/>
            <person name="Overkamp K.M."/>
            <person name="Park H.-S."/>
            <person name="Perrone G."/>
            <person name="Piumi F."/>
            <person name="Punt P.J."/>
            <person name="Ram A.F."/>
            <person name="Ramon A."/>
            <person name="Rauscher S."/>
            <person name="Record E."/>
            <person name="Riano-Pachon D.M."/>
            <person name="Robert V."/>
            <person name="Roehrig J."/>
            <person name="Ruller R."/>
            <person name="Salamov A."/>
            <person name="Salih N.S."/>
            <person name="Samson R.A."/>
            <person name="Sandor E."/>
            <person name="Sanguinetti M."/>
            <person name="Schuetze T."/>
            <person name="Sepcic K."/>
            <person name="Shelest E."/>
            <person name="Sherlock G."/>
            <person name="Sophianopoulou V."/>
            <person name="Squina F.M."/>
            <person name="Sun H."/>
            <person name="Susca A."/>
            <person name="Todd R.B."/>
            <person name="Tsang A."/>
            <person name="Unkles S.E."/>
            <person name="van de Wiele N."/>
            <person name="van Rossen-Uffink D."/>
            <person name="Oliveira J.V."/>
            <person name="Vesth T.C."/>
            <person name="Visser J."/>
            <person name="Yu J.-H."/>
            <person name="Zhou M."/>
            <person name="Andersen M.R."/>
            <person name="Archer D.B."/>
            <person name="Baker S.E."/>
            <person name="Benoit I."/>
            <person name="Brakhage A.A."/>
            <person name="Braus G.H."/>
            <person name="Fischer R."/>
            <person name="Frisvad J.C."/>
            <person name="Goldman G.H."/>
            <person name="Houbraken J."/>
            <person name="Oakley B."/>
            <person name="Pocsi I."/>
            <person name="Scazzocchio C."/>
            <person name="Seiboth B."/>
            <person name="vanKuyk P.A."/>
            <person name="Wortman J."/>
            <person name="Dyer P.S."/>
            <person name="Grigoriev I.V."/>
        </authorList>
    </citation>
    <scope>NUCLEOTIDE SEQUENCE [LARGE SCALE GENOMIC DNA]</scope>
    <source>
        <strain evidence="5">CBS 506.65</strain>
    </source>
</reference>
<dbReference type="AlphaFoldDB" id="A0A1L9S4L5"/>
<dbReference type="Proteomes" id="UP000184188">
    <property type="component" value="Unassembled WGS sequence"/>
</dbReference>
<feature type="region of interest" description="Disordered" evidence="2">
    <location>
        <begin position="39"/>
        <end position="106"/>
    </location>
</feature>
<name>A0A1L9S4L5_9EURO</name>
<dbReference type="PROSITE" id="PS50157">
    <property type="entry name" value="ZINC_FINGER_C2H2_2"/>
    <property type="match status" value="1"/>
</dbReference>
<feature type="compositionally biased region" description="Polar residues" evidence="2">
    <location>
        <begin position="39"/>
        <end position="48"/>
    </location>
</feature>
<evidence type="ECO:0000259" key="3">
    <source>
        <dbReference type="PROSITE" id="PS50157"/>
    </source>
</evidence>
<dbReference type="InterPro" id="IPR013087">
    <property type="entry name" value="Znf_C2H2_type"/>
</dbReference>
<evidence type="ECO:0000256" key="2">
    <source>
        <dbReference type="SAM" id="MobiDB-lite"/>
    </source>
</evidence>
<keyword evidence="1" id="KW-0863">Zinc-finger</keyword>